<evidence type="ECO:0000256" key="1">
    <source>
        <dbReference type="RuleBase" id="RU003457"/>
    </source>
</evidence>
<feature type="compositionally biased region" description="Basic and acidic residues" evidence="2">
    <location>
        <begin position="62"/>
        <end position="71"/>
    </location>
</feature>
<sequence>MVDHCVITAPLFEPHLHTSISAVTAIFEDSEGAFVDRDTLGHSVALRPSDLYWLALASGATHEERPEDGARTHALQTPSMATGDVNGGRGSANAGRLSGAPLRLRQRWAMEVSPRTVRAPSRGGACQTAVRAPWQRTHRA</sequence>
<dbReference type="Proteomes" id="UP001196870">
    <property type="component" value="Unassembled WGS sequence"/>
</dbReference>
<proteinExistence type="inferred from homology"/>
<accession>A0ABS5EWU1</accession>
<dbReference type="SUPFAM" id="SSF51182">
    <property type="entry name" value="RmlC-like cupins"/>
    <property type="match status" value="1"/>
</dbReference>
<evidence type="ECO:0000313" key="4">
    <source>
        <dbReference type="EMBL" id="MBR0664765.1"/>
    </source>
</evidence>
<evidence type="ECO:0000313" key="5">
    <source>
        <dbReference type="Proteomes" id="UP001196870"/>
    </source>
</evidence>
<reference evidence="5" key="1">
    <citation type="journal article" date="2021" name="Syst. Appl. Microbiol.">
        <title>Roseomonas hellenica sp. nov., isolated from roots of wild-growing Alkanna tinctoria.</title>
        <authorList>
            <person name="Rat A."/>
            <person name="Naranjo H.D."/>
            <person name="Lebbe L."/>
            <person name="Cnockaert M."/>
            <person name="Krigas N."/>
            <person name="Grigoriadou K."/>
            <person name="Maloupa E."/>
            <person name="Willems A."/>
        </authorList>
    </citation>
    <scope>NUCLEOTIDE SEQUENCE [LARGE SCALE GENOMIC DNA]</scope>
    <source>
        <strain evidence="5">LMG 31523</strain>
    </source>
</reference>
<dbReference type="InterPro" id="IPR011051">
    <property type="entry name" value="RmlC_Cupin_sf"/>
</dbReference>
<feature type="region of interest" description="Disordered" evidence="2">
    <location>
        <begin position="114"/>
        <end position="140"/>
    </location>
</feature>
<evidence type="ECO:0000256" key="2">
    <source>
        <dbReference type="SAM" id="MobiDB-lite"/>
    </source>
</evidence>
<dbReference type="InterPro" id="IPR014710">
    <property type="entry name" value="RmlC-like_jellyroll"/>
</dbReference>
<organism evidence="4 5">
    <name type="scientific">Plastoroseomonas hellenica</name>
    <dbReference type="NCBI Taxonomy" id="2687306"/>
    <lineage>
        <taxon>Bacteria</taxon>
        <taxon>Pseudomonadati</taxon>
        <taxon>Pseudomonadota</taxon>
        <taxon>Alphaproteobacteria</taxon>
        <taxon>Acetobacterales</taxon>
        <taxon>Acetobacteraceae</taxon>
        <taxon>Plastoroseomonas</taxon>
    </lineage>
</organism>
<comment type="similarity">
    <text evidence="1">Belongs to the pirin family.</text>
</comment>
<evidence type="ECO:0000259" key="3">
    <source>
        <dbReference type="Pfam" id="PF02678"/>
    </source>
</evidence>
<keyword evidence="5" id="KW-1185">Reference proteome</keyword>
<name>A0ABS5EWU1_9PROT</name>
<dbReference type="InterPro" id="IPR003829">
    <property type="entry name" value="Pirin_N_dom"/>
</dbReference>
<dbReference type="Gene3D" id="2.60.120.10">
    <property type="entry name" value="Jelly Rolls"/>
    <property type="match status" value="1"/>
</dbReference>
<feature type="domain" description="Pirin N-terminal" evidence="3">
    <location>
        <begin position="12"/>
        <end position="76"/>
    </location>
</feature>
<dbReference type="Pfam" id="PF02678">
    <property type="entry name" value="Pirin"/>
    <property type="match status" value="1"/>
</dbReference>
<dbReference type="RefSeq" id="WP_367617283.1">
    <property type="nucleotide sequence ID" value="NZ_JAAGBB010000010.1"/>
</dbReference>
<gene>
    <name evidence="4" type="ORF">GXW71_10425</name>
</gene>
<protein>
    <submittedName>
        <fullName evidence="4">Pirin family protein</fullName>
    </submittedName>
</protein>
<dbReference type="EMBL" id="JAAGBB010000010">
    <property type="protein sequence ID" value="MBR0664765.1"/>
    <property type="molecule type" value="Genomic_DNA"/>
</dbReference>
<comment type="caution">
    <text evidence="4">The sequence shown here is derived from an EMBL/GenBank/DDBJ whole genome shotgun (WGS) entry which is preliminary data.</text>
</comment>
<feature type="region of interest" description="Disordered" evidence="2">
    <location>
        <begin position="62"/>
        <end position="98"/>
    </location>
</feature>